<sequence length="106" mass="11946">MQLAVALCWFGRNFTQSLVGGIGALFGIGRGTFILYIKRIIAALLKHQSSYLAWPNHDERRELSQVMQAKGFPGCLGFIDGSLIPLSQRPPDYSEAYFDRKHKYVP</sequence>
<name>A0A9Q3GCU6_9BASI</name>
<comment type="caution">
    <text evidence="2">The sequence shown here is derived from an EMBL/GenBank/DDBJ whole genome shotgun (WGS) entry which is preliminary data.</text>
</comment>
<keyword evidence="1" id="KW-1133">Transmembrane helix</keyword>
<evidence type="ECO:0000313" key="3">
    <source>
        <dbReference type="Proteomes" id="UP000765509"/>
    </source>
</evidence>
<reference evidence="2" key="1">
    <citation type="submission" date="2021-03" db="EMBL/GenBank/DDBJ databases">
        <title>Draft genome sequence of rust myrtle Austropuccinia psidii MF-1, a brazilian biotype.</title>
        <authorList>
            <person name="Quecine M.C."/>
            <person name="Pachon D.M.R."/>
            <person name="Bonatelli M.L."/>
            <person name="Correr F.H."/>
            <person name="Franceschini L.M."/>
            <person name="Leite T.F."/>
            <person name="Margarido G.R.A."/>
            <person name="Almeida C.A."/>
            <person name="Ferrarezi J.A."/>
            <person name="Labate C.A."/>
        </authorList>
    </citation>
    <scope>NUCLEOTIDE SEQUENCE</scope>
    <source>
        <strain evidence="2">MF-1</strain>
    </source>
</reference>
<keyword evidence="1" id="KW-0472">Membrane</keyword>
<feature type="transmembrane region" description="Helical" evidence="1">
    <location>
        <begin position="18"/>
        <end position="37"/>
    </location>
</feature>
<evidence type="ECO:0000256" key="1">
    <source>
        <dbReference type="SAM" id="Phobius"/>
    </source>
</evidence>
<keyword evidence="3" id="KW-1185">Reference proteome</keyword>
<accession>A0A9Q3GCU6</accession>
<dbReference type="AlphaFoldDB" id="A0A9Q3GCU6"/>
<protein>
    <recommendedName>
        <fullName evidence="4">DDE Tnp4 domain-containing protein</fullName>
    </recommendedName>
</protein>
<proteinExistence type="predicted"/>
<evidence type="ECO:0008006" key="4">
    <source>
        <dbReference type="Google" id="ProtNLM"/>
    </source>
</evidence>
<evidence type="ECO:0000313" key="2">
    <source>
        <dbReference type="EMBL" id="MBW0461532.1"/>
    </source>
</evidence>
<gene>
    <name evidence="2" type="ORF">O181_001247</name>
</gene>
<dbReference type="Proteomes" id="UP000765509">
    <property type="component" value="Unassembled WGS sequence"/>
</dbReference>
<keyword evidence="1" id="KW-0812">Transmembrane</keyword>
<dbReference type="EMBL" id="AVOT02000175">
    <property type="protein sequence ID" value="MBW0461532.1"/>
    <property type="molecule type" value="Genomic_DNA"/>
</dbReference>
<dbReference type="OrthoDB" id="2505481at2759"/>
<organism evidence="2 3">
    <name type="scientific">Austropuccinia psidii MF-1</name>
    <dbReference type="NCBI Taxonomy" id="1389203"/>
    <lineage>
        <taxon>Eukaryota</taxon>
        <taxon>Fungi</taxon>
        <taxon>Dikarya</taxon>
        <taxon>Basidiomycota</taxon>
        <taxon>Pucciniomycotina</taxon>
        <taxon>Pucciniomycetes</taxon>
        <taxon>Pucciniales</taxon>
        <taxon>Sphaerophragmiaceae</taxon>
        <taxon>Austropuccinia</taxon>
    </lineage>
</organism>